<keyword evidence="1" id="KW-0547">Nucleotide-binding</keyword>
<gene>
    <name evidence="4" type="ORF">BMF94_4685</name>
</gene>
<dbReference type="SUPFAM" id="SSF52540">
    <property type="entry name" value="P-loop containing nucleoside triphosphate hydrolases"/>
    <property type="match status" value="1"/>
</dbReference>
<sequence length="312" mass="34125">MAMVTVCGYPCAGKSTRAQQLATFLEAKLAHPSTPAHLKPRRVIIVNDESLSLSKRVYDDARAEKPARAALFSAVQRVLAKEAIVIVDAMNYIKGSRYQMYCEAREVGVRTCTVFVATPPDRCRERNAARPEAQVYAPATLDNLISRFEEPQSAARWDAPLFTIAEDDPAFDQSAQVATEELLGSTEAERIWTAITEGVIKPSTVATQQATTSSTSYLTRLDSSSSALISSLLSLQALSPLSGSTTLNVPLPSTPSASTRVTVDLNRSVTLPMLQRLKRQFIQLNARTAHATEFGEKEIISMFAQYVGEHSR</sequence>
<evidence type="ECO:0000256" key="2">
    <source>
        <dbReference type="ARBA" id="ARBA00022840"/>
    </source>
</evidence>
<accession>A0A2S5B6M4</accession>
<reference evidence="4 5" key="1">
    <citation type="journal article" date="2018" name="Front. Microbiol.">
        <title>Prospects for Fungal Bioremediation of Acidic Radioactive Waste Sites: Characterization and Genome Sequence of Rhodotorula taiwanensis MD1149.</title>
        <authorList>
            <person name="Tkavc R."/>
            <person name="Matrosova V.Y."/>
            <person name="Grichenko O.E."/>
            <person name="Gostincar C."/>
            <person name="Volpe R.P."/>
            <person name="Klimenkova P."/>
            <person name="Gaidamakova E.K."/>
            <person name="Zhou C.E."/>
            <person name="Stewart B.J."/>
            <person name="Lyman M.G."/>
            <person name="Malfatti S.A."/>
            <person name="Rubinfeld B."/>
            <person name="Courtot M."/>
            <person name="Singh J."/>
            <person name="Dalgard C.L."/>
            <person name="Hamilton T."/>
            <person name="Frey K.G."/>
            <person name="Gunde-Cimerman N."/>
            <person name="Dugan L."/>
            <person name="Daly M.J."/>
        </authorList>
    </citation>
    <scope>NUCLEOTIDE SEQUENCE [LARGE SCALE GENOMIC DNA]</scope>
    <source>
        <strain evidence="4 5">MD1149</strain>
    </source>
</reference>
<comment type="similarity">
    <text evidence="3">Belongs to the KTI12 family.</text>
</comment>
<keyword evidence="5" id="KW-1185">Reference proteome</keyword>
<dbReference type="AlphaFoldDB" id="A0A2S5B6M4"/>
<evidence type="ECO:0000313" key="5">
    <source>
        <dbReference type="Proteomes" id="UP000237144"/>
    </source>
</evidence>
<evidence type="ECO:0000256" key="1">
    <source>
        <dbReference type="ARBA" id="ARBA00022741"/>
    </source>
</evidence>
<keyword evidence="2" id="KW-0067">ATP-binding</keyword>
<protein>
    <recommendedName>
        <fullName evidence="6">Chromatin associated protein KTI12</fullName>
    </recommendedName>
</protein>
<evidence type="ECO:0000256" key="3">
    <source>
        <dbReference type="ARBA" id="ARBA00025768"/>
    </source>
</evidence>
<dbReference type="InterPro" id="IPR013641">
    <property type="entry name" value="KTI12/PSTK"/>
</dbReference>
<dbReference type="OrthoDB" id="9972657at2759"/>
<dbReference type="Proteomes" id="UP000237144">
    <property type="component" value="Unassembled WGS sequence"/>
</dbReference>
<organism evidence="4 5">
    <name type="scientific">Rhodotorula taiwanensis</name>
    <dbReference type="NCBI Taxonomy" id="741276"/>
    <lineage>
        <taxon>Eukaryota</taxon>
        <taxon>Fungi</taxon>
        <taxon>Dikarya</taxon>
        <taxon>Basidiomycota</taxon>
        <taxon>Pucciniomycotina</taxon>
        <taxon>Microbotryomycetes</taxon>
        <taxon>Sporidiobolales</taxon>
        <taxon>Sporidiobolaceae</taxon>
        <taxon>Rhodotorula</taxon>
    </lineage>
</organism>
<dbReference type="EMBL" id="PJQD01000050">
    <property type="protein sequence ID" value="POY72381.1"/>
    <property type="molecule type" value="Genomic_DNA"/>
</dbReference>
<dbReference type="Gene3D" id="3.40.50.300">
    <property type="entry name" value="P-loop containing nucleotide triphosphate hydrolases"/>
    <property type="match status" value="1"/>
</dbReference>
<proteinExistence type="inferred from homology"/>
<dbReference type="InterPro" id="IPR027417">
    <property type="entry name" value="P-loop_NTPase"/>
</dbReference>
<evidence type="ECO:0008006" key="6">
    <source>
        <dbReference type="Google" id="ProtNLM"/>
    </source>
</evidence>
<comment type="caution">
    <text evidence="4">The sequence shown here is derived from an EMBL/GenBank/DDBJ whole genome shotgun (WGS) entry which is preliminary data.</text>
</comment>
<evidence type="ECO:0000313" key="4">
    <source>
        <dbReference type="EMBL" id="POY72381.1"/>
    </source>
</evidence>
<dbReference type="GO" id="GO:0005524">
    <property type="term" value="F:ATP binding"/>
    <property type="evidence" value="ECO:0007669"/>
    <property type="project" value="UniProtKB-KW"/>
</dbReference>
<name>A0A2S5B6M4_9BASI</name>
<dbReference type="PANTHER" id="PTHR12435">
    <property type="match status" value="1"/>
</dbReference>
<dbReference type="Pfam" id="PF08433">
    <property type="entry name" value="KTI12"/>
    <property type="match status" value="1"/>
</dbReference>
<dbReference type="STRING" id="741276.A0A2S5B6M4"/>